<dbReference type="Gene3D" id="3.40.50.150">
    <property type="entry name" value="Vaccinia Virus protein VP39"/>
    <property type="match status" value="1"/>
</dbReference>
<comment type="pathway">
    <text evidence="2">Lipid metabolism.</text>
</comment>
<evidence type="ECO:0000256" key="2">
    <source>
        <dbReference type="ARBA" id="ARBA00005189"/>
    </source>
</evidence>
<dbReference type="PANTHER" id="PTHR44307">
    <property type="entry name" value="PHOSPHOETHANOLAMINE METHYLTRANSFERASE"/>
    <property type="match status" value="1"/>
</dbReference>
<proteinExistence type="predicted"/>
<dbReference type="InterPro" id="IPR029063">
    <property type="entry name" value="SAM-dependent_MTases_sf"/>
</dbReference>
<evidence type="ECO:0000256" key="1">
    <source>
        <dbReference type="ARBA" id="ARBA00004969"/>
    </source>
</evidence>
<evidence type="ECO:0000313" key="9">
    <source>
        <dbReference type="Proteomes" id="UP000826661"/>
    </source>
</evidence>
<protein>
    <recommendedName>
        <fullName evidence="5">phosphoethanolamine N-methyltransferase</fullName>
        <ecNumber evidence="5">2.1.1.103</ecNumber>
    </recommendedName>
</protein>
<dbReference type="GO" id="GO:0032259">
    <property type="term" value="P:methylation"/>
    <property type="evidence" value="ECO:0007669"/>
    <property type="project" value="UniProtKB-KW"/>
</dbReference>
<comment type="catalytic activity">
    <reaction evidence="7">
        <text>N-methylethanolamine phosphate + S-adenosyl-L-methionine = N,N-dimethylethanolamine phosphate + S-adenosyl-L-homocysteine + H(+)</text>
        <dbReference type="Rhea" id="RHEA:25321"/>
        <dbReference type="ChEBI" id="CHEBI:15378"/>
        <dbReference type="ChEBI" id="CHEBI:57781"/>
        <dbReference type="ChEBI" id="CHEBI:57856"/>
        <dbReference type="ChEBI" id="CHEBI:58641"/>
        <dbReference type="ChEBI" id="CHEBI:59789"/>
        <dbReference type="EC" id="2.1.1.103"/>
    </reaction>
    <physiologicalReaction direction="left-to-right" evidence="7">
        <dbReference type="Rhea" id="RHEA:25322"/>
    </physiologicalReaction>
</comment>
<name>A0A8G0L064_9HYPO</name>
<comment type="catalytic activity">
    <reaction evidence="6">
        <text>N,N-dimethylethanolamine phosphate + S-adenosyl-L-methionine = phosphocholine + S-adenosyl-L-homocysteine + H(+)</text>
        <dbReference type="Rhea" id="RHEA:25325"/>
        <dbReference type="ChEBI" id="CHEBI:15378"/>
        <dbReference type="ChEBI" id="CHEBI:57856"/>
        <dbReference type="ChEBI" id="CHEBI:58641"/>
        <dbReference type="ChEBI" id="CHEBI:59789"/>
        <dbReference type="ChEBI" id="CHEBI:295975"/>
        <dbReference type="EC" id="2.1.1.103"/>
    </reaction>
    <physiologicalReaction direction="left-to-right" evidence="6">
        <dbReference type="Rhea" id="RHEA:25326"/>
    </physiologicalReaction>
</comment>
<evidence type="ECO:0000256" key="4">
    <source>
        <dbReference type="ARBA" id="ARBA00022679"/>
    </source>
</evidence>
<evidence type="ECO:0000256" key="6">
    <source>
        <dbReference type="ARBA" id="ARBA00047619"/>
    </source>
</evidence>
<evidence type="ECO:0000256" key="7">
    <source>
        <dbReference type="ARBA" id="ARBA00047841"/>
    </source>
</evidence>
<evidence type="ECO:0000313" key="8">
    <source>
        <dbReference type="EMBL" id="QYS93353.1"/>
    </source>
</evidence>
<dbReference type="Pfam" id="PF02353">
    <property type="entry name" value="CMAS"/>
    <property type="match status" value="1"/>
</dbReference>
<gene>
    <name evidence="8" type="ORF">H0G86_000731</name>
</gene>
<dbReference type="EMBL" id="CP075864">
    <property type="protein sequence ID" value="QYS93353.1"/>
    <property type="molecule type" value="Genomic_DNA"/>
</dbReference>
<comment type="pathway">
    <text evidence="1">Phospholipid metabolism; phosphatidylcholine biosynthesis.</text>
</comment>
<keyword evidence="4" id="KW-0808">Transferase</keyword>
<accession>A0A8G0L064</accession>
<dbReference type="PANTHER" id="PTHR44307:SF2">
    <property type="entry name" value="PHOSPHOETHANOLAMINE METHYLTRANSFERASE ISOFORM X1"/>
    <property type="match status" value="1"/>
</dbReference>
<dbReference type="Proteomes" id="UP000826661">
    <property type="component" value="Chromosome I"/>
</dbReference>
<keyword evidence="3 8" id="KW-0489">Methyltransferase</keyword>
<dbReference type="EC" id="2.1.1.103" evidence="5"/>
<dbReference type="AlphaFoldDB" id="A0A8G0L064"/>
<reference evidence="8 9" key="1">
    <citation type="journal article" date="2021" name="BMC Genomics">
        <title>Telomere-to-telomere genome assembly of asparaginase-producing Trichoderma simmonsii.</title>
        <authorList>
            <person name="Chung D."/>
            <person name="Kwon Y.M."/>
            <person name="Yang Y."/>
        </authorList>
    </citation>
    <scope>NUCLEOTIDE SEQUENCE [LARGE SCALE GENOMIC DNA]</scope>
    <source>
        <strain evidence="8 9">GH-Sj1</strain>
    </source>
</reference>
<organism evidence="8 9">
    <name type="scientific">Trichoderma simmonsii</name>
    <dbReference type="NCBI Taxonomy" id="1491479"/>
    <lineage>
        <taxon>Eukaryota</taxon>
        <taxon>Fungi</taxon>
        <taxon>Dikarya</taxon>
        <taxon>Ascomycota</taxon>
        <taxon>Pezizomycotina</taxon>
        <taxon>Sordariomycetes</taxon>
        <taxon>Hypocreomycetidae</taxon>
        <taxon>Hypocreales</taxon>
        <taxon>Hypocreaceae</taxon>
        <taxon>Trichoderma</taxon>
    </lineage>
</organism>
<evidence type="ECO:0000256" key="3">
    <source>
        <dbReference type="ARBA" id="ARBA00022603"/>
    </source>
</evidence>
<dbReference type="CDD" id="cd02440">
    <property type="entry name" value="AdoMet_MTases"/>
    <property type="match status" value="1"/>
</dbReference>
<dbReference type="SUPFAM" id="SSF53335">
    <property type="entry name" value="S-adenosyl-L-methionine-dependent methyltransferases"/>
    <property type="match status" value="1"/>
</dbReference>
<evidence type="ECO:0000256" key="5">
    <source>
        <dbReference type="ARBA" id="ARBA00035674"/>
    </source>
</evidence>
<keyword evidence="9" id="KW-1185">Reference proteome</keyword>
<dbReference type="GO" id="GO:0000234">
    <property type="term" value="F:phosphoethanolamine N-methyltransferase activity"/>
    <property type="evidence" value="ECO:0007669"/>
    <property type="project" value="UniProtKB-EC"/>
</dbReference>
<sequence>MVTQVLPADILDTSPVARADSPDIYKMGDNSNVNKPVGDMALYNLERANRRLDALEGKPTWDLDDTADFDCMHYLGNAALDNAGQTLGMQQGQTVVDIGAGFSATGRYLHKHYGVDVTGIELQPEIHQLAEIITQRNGVSDSVRSVNADFTQLTLDTPVDYIVSFLCILHIPDRDTLFHKAASTLKSGGKIYIEDFFAQTTFSKDAGDQLRDVLSCPYLPSRDQYISDLTNAGFHDVQFEDVSEEWTEFVHERALNNRQKGTSAAPLTLFYDTVDALFSSRQLGGARITATKA</sequence>